<feature type="region of interest" description="Disordered" evidence="1">
    <location>
        <begin position="1"/>
        <end position="38"/>
    </location>
</feature>
<evidence type="ECO:0000313" key="3">
    <source>
        <dbReference type="Proteomes" id="UP000006038"/>
    </source>
</evidence>
<reference evidence="2" key="1">
    <citation type="submission" date="2015-06" db="UniProtKB">
        <authorList>
            <consortium name="EnsemblPlants"/>
        </authorList>
    </citation>
    <scope>IDENTIFICATION</scope>
</reference>
<organism evidence="2">
    <name type="scientific">Oryza brachyantha</name>
    <name type="common">malo sina</name>
    <dbReference type="NCBI Taxonomy" id="4533"/>
    <lineage>
        <taxon>Eukaryota</taxon>
        <taxon>Viridiplantae</taxon>
        <taxon>Streptophyta</taxon>
        <taxon>Embryophyta</taxon>
        <taxon>Tracheophyta</taxon>
        <taxon>Spermatophyta</taxon>
        <taxon>Magnoliopsida</taxon>
        <taxon>Liliopsida</taxon>
        <taxon>Poales</taxon>
        <taxon>Poaceae</taxon>
        <taxon>BOP clade</taxon>
        <taxon>Oryzoideae</taxon>
        <taxon>Oryzeae</taxon>
        <taxon>Oryzinae</taxon>
        <taxon>Oryza</taxon>
    </lineage>
</organism>
<accession>J3KUM6</accession>
<dbReference type="AlphaFoldDB" id="J3KUM6"/>
<evidence type="ECO:0000313" key="2">
    <source>
        <dbReference type="EnsemblPlants" id="OB0067G10060.1"/>
    </source>
</evidence>
<sequence length="121" mass="13386">QRQGGERLLPGGRRLHQGDDADHGQRRDSRSAAAATNTPYASSMLSVQILNLGTCVDCRTGRVKLQAAMVKCMQSQRSRKQKSKRRLQAGYVCTLTRNFFGRHTWKHRSTNATLGSTNGAV</sequence>
<keyword evidence="3" id="KW-1185">Reference proteome</keyword>
<feature type="compositionally biased region" description="Low complexity" evidence="1">
    <location>
        <begin position="1"/>
        <end position="12"/>
    </location>
</feature>
<protein>
    <submittedName>
        <fullName evidence="2">Uncharacterized protein</fullName>
    </submittedName>
</protein>
<feature type="compositionally biased region" description="Basic and acidic residues" evidence="1">
    <location>
        <begin position="16"/>
        <end position="30"/>
    </location>
</feature>
<proteinExistence type="predicted"/>
<name>J3KUM6_ORYBR</name>
<dbReference type="EnsemblPlants" id="OB0067G10060.1">
    <property type="protein sequence ID" value="OB0067G10060.1"/>
    <property type="gene ID" value="OB0067G10060"/>
</dbReference>
<dbReference type="HOGENOM" id="CLU_2044090_0_0_1"/>
<evidence type="ECO:0000256" key="1">
    <source>
        <dbReference type="SAM" id="MobiDB-lite"/>
    </source>
</evidence>
<dbReference type="Proteomes" id="UP000006038">
    <property type="component" value="Unassembled WGS sequence"/>
</dbReference>
<dbReference type="Gramene" id="OB0067G10060.1">
    <property type="protein sequence ID" value="OB0067G10060.1"/>
    <property type="gene ID" value="OB0067G10060"/>
</dbReference>